<evidence type="ECO:0000313" key="1">
    <source>
        <dbReference type="EMBL" id="CAF0911331.1"/>
    </source>
</evidence>
<reference evidence="1" key="1">
    <citation type="submission" date="2021-02" db="EMBL/GenBank/DDBJ databases">
        <authorList>
            <person name="Nowell W R."/>
        </authorList>
    </citation>
    <scope>NUCLEOTIDE SEQUENCE</scope>
    <source>
        <strain evidence="1">Ploen Becks lab</strain>
    </source>
</reference>
<accession>A0A814AFZ4</accession>
<gene>
    <name evidence="1" type="ORF">OXX778_LOCUS11919</name>
</gene>
<proteinExistence type="predicted"/>
<dbReference type="EMBL" id="CAJNOC010002081">
    <property type="protein sequence ID" value="CAF0911331.1"/>
    <property type="molecule type" value="Genomic_DNA"/>
</dbReference>
<keyword evidence="2" id="KW-1185">Reference proteome</keyword>
<evidence type="ECO:0000313" key="2">
    <source>
        <dbReference type="Proteomes" id="UP000663879"/>
    </source>
</evidence>
<name>A0A814AFZ4_9BILA</name>
<comment type="caution">
    <text evidence="1">The sequence shown here is derived from an EMBL/GenBank/DDBJ whole genome shotgun (WGS) entry which is preliminary data.</text>
</comment>
<protein>
    <submittedName>
        <fullName evidence="1">Uncharacterized protein</fullName>
    </submittedName>
</protein>
<dbReference type="AlphaFoldDB" id="A0A814AFZ4"/>
<dbReference type="Proteomes" id="UP000663879">
    <property type="component" value="Unassembled WGS sequence"/>
</dbReference>
<organism evidence="1 2">
    <name type="scientific">Brachionus calyciflorus</name>
    <dbReference type="NCBI Taxonomy" id="104777"/>
    <lineage>
        <taxon>Eukaryota</taxon>
        <taxon>Metazoa</taxon>
        <taxon>Spiralia</taxon>
        <taxon>Gnathifera</taxon>
        <taxon>Rotifera</taxon>
        <taxon>Eurotatoria</taxon>
        <taxon>Monogononta</taxon>
        <taxon>Pseudotrocha</taxon>
        <taxon>Ploima</taxon>
        <taxon>Brachionidae</taxon>
        <taxon>Brachionus</taxon>
    </lineage>
</organism>
<sequence>MNYKQLVRFIKDQGISFNKTVEEIREVSIKKKNMTQISELVLLKKSLLDDETSSVYSNRTLTTVTESMMDDSNIKKYEKERLLNKENPNKKEDLPFYVTINDIEWDID</sequence>